<gene>
    <name evidence="5" type="ORF">ENW55_06170</name>
</gene>
<dbReference type="Gene3D" id="3.40.190.10">
    <property type="entry name" value="Periplasmic binding protein-like II"/>
    <property type="match status" value="2"/>
</dbReference>
<dbReference type="SUPFAM" id="SSF109604">
    <property type="entry name" value="HD-domain/PDEase-like"/>
    <property type="match status" value="1"/>
</dbReference>
<evidence type="ECO:0000313" key="5">
    <source>
        <dbReference type="EMBL" id="HGZ79550.1"/>
    </source>
</evidence>
<evidence type="ECO:0000259" key="4">
    <source>
        <dbReference type="PROSITE" id="PS51832"/>
    </source>
</evidence>
<dbReference type="Gene3D" id="1.10.3210.10">
    <property type="entry name" value="Hypothetical protein af1432"/>
    <property type="match status" value="1"/>
</dbReference>
<keyword evidence="2" id="KW-1133">Transmembrane helix</keyword>
<comment type="caution">
    <text evidence="5">The sequence shown here is derived from an EMBL/GenBank/DDBJ whole genome shotgun (WGS) entry which is preliminary data.</text>
</comment>
<protein>
    <submittedName>
        <fullName evidence="5">Transporter substrate-binding domain-containing protein</fullName>
    </submittedName>
</protein>
<dbReference type="Pfam" id="PF13487">
    <property type="entry name" value="HD_5"/>
    <property type="match status" value="1"/>
</dbReference>
<dbReference type="InterPro" id="IPR003607">
    <property type="entry name" value="HD/PDEase_dom"/>
</dbReference>
<dbReference type="PROSITE" id="PS51832">
    <property type="entry name" value="HD_GYP"/>
    <property type="match status" value="1"/>
</dbReference>
<dbReference type="CDD" id="cd00077">
    <property type="entry name" value="HDc"/>
    <property type="match status" value="1"/>
</dbReference>
<dbReference type="NCBIfam" id="TIGR00277">
    <property type="entry name" value="HDIG"/>
    <property type="match status" value="1"/>
</dbReference>
<evidence type="ECO:0000256" key="1">
    <source>
        <dbReference type="SAM" id="Coils"/>
    </source>
</evidence>
<name>A0A832I714_9THEM</name>
<dbReference type="PANTHER" id="PTHR43155:SF8">
    <property type="entry name" value="METAL DEPENDENT PHOSPHOHYDROLASE"/>
    <property type="match status" value="1"/>
</dbReference>
<evidence type="ECO:0000259" key="3">
    <source>
        <dbReference type="PROSITE" id="PS51831"/>
    </source>
</evidence>
<keyword evidence="2" id="KW-0472">Membrane</keyword>
<dbReference type="InterPro" id="IPR037522">
    <property type="entry name" value="HD_GYP_dom"/>
</dbReference>
<feature type="coiled-coil region" evidence="1">
    <location>
        <begin position="282"/>
        <end position="334"/>
    </location>
</feature>
<feature type="transmembrane region" description="Helical" evidence="2">
    <location>
        <begin position="256"/>
        <end position="277"/>
    </location>
</feature>
<dbReference type="PANTHER" id="PTHR43155">
    <property type="entry name" value="CYCLIC DI-GMP PHOSPHODIESTERASE PA4108-RELATED"/>
    <property type="match status" value="1"/>
</dbReference>
<accession>A0A832I714</accession>
<dbReference type="SMART" id="SM00062">
    <property type="entry name" value="PBPb"/>
    <property type="match status" value="1"/>
</dbReference>
<dbReference type="InterPro" id="IPR006674">
    <property type="entry name" value="HD_domain"/>
</dbReference>
<dbReference type="PROSITE" id="PS51831">
    <property type="entry name" value="HD"/>
    <property type="match status" value="1"/>
</dbReference>
<organism evidence="5">
    <name type="scientific">Pseudothermotoga hypogea</name>
    <dbReference type="NCBI Taxonomy" id="57487"/>
    <lineage>
        <taxon>Bacteria</taxon>
        <taxon>Thermotogati</taxon>
        <taxon>Thermotogota</taxon>
        <taxon>Thermotogae</taxon>
        <taxon>Thermotogales</taxon>
        <taxon>Thermotogaceae</taxon>
        <taxon>Pseudothermotoga</taxon>
    </lineage>
</organism>
<dbReference type="InterPro" id="IPR001638">
    <property type="entry name" value="Solute-binding_3/MltF_N"/>
</dbReference>
<dbReference type="AlphaFoldDB" id="A0A832I714"/>
<dbReference type="SMART" id="SM00471">
    <property type="entry name" value="HDc"/>
    <property type="match status" value="1"/>
</dbReference>
<dbReference type="SUPFAM" id="SSF53850">
    <property type="entry name" value="Periplasmic binding protein-like II"/>
    <property type="match status" value="1"/>
</dbReference>
<proteinExistence type="predicted"/>
<keyword evidence="2" id="KW-0812">Transmembrane</keyword>
<feature type="domain" description="HD" evidence="3">
    <location>
        <begin position="486"/>
        <end position="608"/>
    </location>
</feature>
<evidence type="ECO:0000256" key="2">
    <source>
        <dbReference type="SAM" id="Phobius"/>
    </source>
</evidence>
<dbReference type="EMBL" id="DTKQ01000048">
    <property type="protein sequence ID" value="HGZ79550.1"/>
    <property type="molecule type" value="Genomic_DNA"/>
</dbReference>
<feature type="domain" description="HD-GYP" evidence="4">
    <location>
        <begin position="464"/>
        <end position="657"/>
    </location>
</feature>
<dbReference type="Pfam" id="PF00497">
    <property type="entry name" value="SBP_bac_3"/>
    <property type="match status" value="1"/>
</dbReference>
<dbReference type="InterPro" id="IPR006675">
    <property type="entry name" value="HDIG_dom"/>
</dbReference>
<sequence length="657" mass="74052">MVSEAKNMKQALLILLLVCSLHFALSLRVGIYDNPPQVYLLDGRPAGLYIEVLEKIAKENGWKIEYVFATFPEQLENLKTGRIDVLVSIAYTEERAKVYDYNSEALLLNWGVICVQKDFQYRDITDLAGKTVAVGKGDVYNQAFLRELQRYSVSVDLLELSDYPDVLRAVRERRAVAGVVSRIYAVQNHEKFGVKITGTIFSPVELRFAFPKGSAINATLIDKIDEHLRKLKSDHEAYNSLIARYLGMEKRVIPPWLATLLLVTGVGLVVFASWTLSLRVMVKLKTKELLKANDELKQLNEEITAQQQELSALNEQLENTYARLESSLKRFGDVLSFLSGISPDVSREDFYTMFLSSAQRFDSNALVVLMDDDVCYLLEDGSMKKISVKGLTLLHDRKKLLDLVSEALKINFEAVVYDVSKDGETALLFLYKDHVTYCVEEDLAKALCSVLTIYTKLKKHEEALASLSEGVTRAFLKALEFHEQHTAKHSETVKNYAVKTAIKLDLDERWVRLISYAALLHDLGKLAIPSTILNKPGRLSAEELQLVKQHPVIAAEIVRHIKGLEEVAEIVQHHHERWDGKGYPDGLSGEEIPLGARILCVADAFEAMTSNRPYRKAMSISEAVSELINNAGKQFDPNLVRIFLEILKEEGVMVVES</sequence>
<keyword evidence="1" id="KW-0175">Coiled coil</keyword>
<reference evidence="5" key="1">
    <citation type="journal article" date="2020" name="mSystems">
        <title>Genome- and Community-Level Interaction Insights into Carbon Utilization and Element Cycling Functions of Hydrothermarchaeota in Hydrothermal Sediment.</title>
        <authorList>
            <person name="Zhou Z."/>
            <person name="Liu Y."/>
            <person name="Xu W."/>
            <person name="Pan J."/>
            <person name="Luo Z.H."/>
            <person name="Li M."/>
        </authorList>
    </citation>
    <scope>NUCLEOTIDE SEQUENCE [LARGE SCALE GENOMIC DNA]</scope>
    <source>
        <strain evidence="5">SpSt-86</strain>
    </source>
</reference>